<dbReference type="InterPro" id="IPR025678">
    <property type="entry name" value="Imm3"/>
</dbReference>
<reference evidence="1 2" key="1">
    <citation type="submission" date="2019-04" db="EMBL/GenBank/DDBJ databases">
        <title>Lysinibacillus genome sequencing.</title>
        <authorList>
            <person name="Dunlap C."/>
        </authorList>
    </citation>
    <scope>NUCLEOTIDE SEQUENCE [LARGE SCALE GENOMIC DNA]</scope>
    <source>
        <strain evidence="1 2">CCTCC AB 2010389</strain>
    </source>
</reference>
<proteinExistence type="predicted"/>
<evidence type="ECO:0000313" key="2">
    <source>
        <dbReference type="Proteomes" id="UP000308744"/>
    </source>
</evidence>
<evidence type="ECO:0000313" key="1">
    <source>
        <dbReference type="EMBL" id="TKI53415.1"/>
    </source>
</evidence>
<dbReference type="AlphaFoldDB" id="A0A4U2Y0Q1"/>
<dbReference type="Proteomes" id="UP000308744">
    <property type="component" value="Unassembled WGS sequence"/>
</dbReference>
<keyword evidence="2" id="KW-1185">Reference proteome</keyword>
<protein>
    <submittedName>
        <fullName evidence="1">Uncharacterized protein</fullName>
    </submittedName>
</protein>
<organism evidence="1 2">
    <name type="scientific">Lysinibacillus mangiferihumi</name>
    <dbReference type="NCBI Taxonomy" id="1130819"/>
    <lineage>
        <taxon>Bacteria</taxon>
        <taxon>Bacillati</taxon>
        <taxon>Bacillota</taxon>
        <taxon>Bacilli</taxon>
        <taxon>Bacillales</taxon>
        <taxon>Bacillaceae</taxon>
        <taxon>Lysinibacillus</taxon>
    </lineage>
</organism>
<comment type="caution">
    <text evidence="1">The sequence shown here is derived from an EMBL/GenBank/DDBJ whole genome shotgun (WGS) entry which is preliminary data.</text>
</comment>
<dbReference type="RefSeq" id="WP_107897311.1">
    <property type="nucleotide sequence ID" value="NZ_PYWM01000036.1"/>
</dbReference>
<gene>
    <name evidence="1" type="ORF">FC756_24020</name>
</gene>
<dbReference type="Pfam" id="PF14425">
    <property type="entry name" value="Imm3"/>
    <property type="match status" value="2"/>
</dbReference>
<sequence>MVYSYEEYEEYILEDYNDLIEEKMSKGEAIARTLNEYDMLAKKSETDKAMFCIIISEIIITHEKVLYSFMNYIEQLINELDFNVIKQENSLTIEQLNRLIYRKDFVLQELKKKPLTYYQRVCWYYNELNEEVRKFIDNYIKKSENVESIISGVLQRFNRDCKNTNSEKFIIYTTLAETLYNLELTNVLDINEIKHELEKFSAEDITDEQLTEEEQDELSERINLILTRLNS</sequence>
<dbReference type="EMBL" id="SZPU01000115">
    <property type="protein sequence ID" value="TKI53415.1"/>
    <property type="molecule type" value="Genomic_DNA"/>
</dbReference>
<accession>A0A4U2Y0Q1</accession>
<name>A0A4U2Y0Q1_9BACI</name>